<proteinExistence type="inferred from homology"/>
<comment type="caution">
    <text evidence="3">Lacks conserved residue(s) required for the propagation of feature annotation.</text>
</comment>
<keyword evidence="2 3" id="KW-0378">Hydrolase</keyword>
<evidence type="ECO:0000256" key="2">
    <source>
        <dbReference type="ARBA" id="ARBA00022801"/>
    </source>
</evidence>
<evidence type="ECO:0000313" key="5">
    <source>
        <dbReference type="Proteomes" id="UP000526501"/>
    </source>
</evidence>
<dbReference type="HAMAP" id="MF_01989">
    <property type="entry name" value="Cyc_amidohydrol"/>
    <property type="match status" value="1"/>
</dbReference>
<feature type="active site" evidence="3">
    <location>
        <position position="155"/>
    </location>
</feature>
<organism evidence="4 5">
    <name type="scientific">Pelagicoccus albus</name>
    <dbReference type="NCBI Taxonomy" id="415222"/>
    <lineage>
        <taxon>Bacteria</taxon>
        <taxon>Pseudomonadati</taxon>
        <taxon>Verrucomicrobiota</taxon>
        <taxon>Opitutia</taxon>
        <taxon>Puniceicoccales</taxon>
        <taxon>Pelagicoccaceae</taxon>
        <taxon>Pelagicoccus</taxon>
    </lineage>
</organism>
<dbReference type="Gene3D" id="3.30.1330.180">
    <property type="entry name" value="Cyanuric acid hydrolase/Barbiturase, RU B"/>
    <property type="match status" value="1"/>
</dbReference>
<comment type="activity regulation">
    <text evidence="3">Inhibited by barbituric acid.</text>
</comment>
<reference evidence="4 5" key="1">
    <citation type="submission" date="2020-07" db="EMBL/GenBank/DDBJ databases">
        <authorList>
            <person name="Feng X."/>
        </authorList>
    </citation>
    <scope>NUCLEOTIDE SEQUENCE [LARGE SCALE GENOMIC DNA]</scope>
    <source>
        <strain evidence="4 5">JCM23202</strain>
    </source>
</reference>
<comment type="function">
    <text evidence="3">Responsible for the hydrolysis of cyanuric acid, an intermediate formed during catabolism of s-triazine based compounds in herbicides such as atrazine and polymers such as melamine. Catalyzes the hydrolytic opening of the s-triazine ring of cyanuric acid (2,4,6-trihydroxy-s-triazine) to yield carbon dioxide and carboxybiuret, which spontaneously decarboxylates to biuret.</text>
</comment>
<dbReference type="UniPathway" id="UPA00008">
    <property type="reaction ID" value="UER00502"/>
</dbReference>
<feature type="binding site" evidence="3">
    <location>
        <begin position="225"/>
        <end position="226"/>
    </location>
    <ligand>
        <name>substrate</name>
    </ligand>
</feature>
<dbReference type="RefSeq" id="WP_185661750.1">
    <property type="nucleotide sequence ID" value="NZ_CAWPOO010000013.1"/>
</dbReference>
<feature type="binding site" evidence="3">
    <location>
        <position position="344"/>
    </location>
    <ligand>
        <name>Mg(2+)</name>
        <dbReference type="ChEBI" id="CHEBI:18420"/>
        <note>structural</note>
    </ligand>
</feature>
<protein>
    <recommendedName>
        <fullName evidence="3">Cyanuric acid amidohydrolase</fullName>
        <shortName evidence="3">CAH</shortName>
        <ecNumber evidence="3">3.5.2.15</ecNumber>
    </recommendedName>
</protein>
<feature type="active site" description="Nucleophile" evidence="3">
    <location>
        <position position="225"/>
    </location>
</feature>
<dbReference type="NCBIfam" id="TIGR02714">
    <property type="entry name" value="amido_AtzD_TrzD"/>
    <property type="match status" value="1"/>
</dbReference>
<sequence length="358" mass="37503">MSAFLQVVGQASPDDLSGLRALVESEQLDPKRIVAFLNKTEGNGCVNDFARGYCAHVLHEYLSGELGPEAAEKALLIMSGGCEGVLSPHMNVFSQDGPESDQVTGGLAIGAGKTRDFKAEEIGRMAMVEETARLATELMESLSLSKEDVHFVQIKCPLIRSSDVTEAQEKGVSLATTDTLKSMGYSRGASSLGAAVALGEVELSGLDDSKILGALDLYSGVASSSSGIELRCCEVLIMGNSPLSRSPLRIGHAVMQDALDRDAVVQACVESQGMTDGNFDPEKVANVFAKSEVDPSGMIRGKRHTMLQDSDVSGTRMSRAVVGAIVASVLGRTQVYVSGGAEHQGPPGGGPVAAISWI</sequence>
<evidence type="ECO:0000256" key="3">
    <source>
        <dbReference type="HAMAP-Rule" id="MF_01989"/>
    </source>
</evidence>
<dbReference type="EMBL" id="JACHVC010000013">
    <property type="protein sequence ID" value="MBC2607887.1"/>
    <property type="molecule type" value="Genomic_DNA"/>
</dbReference>
<keyword evidence="3" id="KW-0460">Magnesium</keyword>
<feature type="binding site" evidence="3">
    <location>
        <position position="341"/>
    </location>
    <ligand>
        <name>Mg(2+)</name>
        <dbReference type="ChEBI" id="CHEBI:18420"/>
        <note>structural</note>
    </ligand>
</feature>
<comment type="subunit">
    <text evidence="3">Homotetramer.</text>
</comment>
<keyword evidence="5" id="KW-1185">Reference proteome</keyword>
<dbReference type="InterPro" id="IPR043007">
    <property type="entry name" value="AtzD/Barbiturase_RUC"/>
</dbReference>
<comment type="domain">
    <text evidence="3">The monomer structure is formed from three repeating units (RUs) that share the same structure as one another. The monomer, the active site and substrate all possess threefold rotational symmetry, to the extent that the active site possesses three potential Ser-Lys catalytic dyads. It is possible that any or all of the three active-site serines may act as nucleophile (albeit only one can do so per catalytic cycle).</text>
</comment>
<feature type="binding site" evidence="3">
    <location>
        <position position="349"/>
    </location>
    <ligand>
        <name>Mg(2+)</name>
        <dbReference type="ChEBI" id="CHEBI:18420"/>
        <note>structural</note>
    </ligand>
</feature>
<feature type="site" description="Important for substrate specificity" evidence="3">
    <location>
        <position position="315"/>
    </location>
</feature>
<feature type="binding site" evidence="3">
    <location>
        <begin position="79"/>
        <end position="80"/>
    </location>
    <ligand>
        <name>substrate</name>
    </ligand>
</feature>
<dbReference type="GO" id="GO:0019381">
    <property type="term" value="P:atrazine catabolic process"/>
    <property type="evidence" value="ECO:0007669"/>
    <property type="project" value="UniProtKB-UniRule"/>
</dbReference>
<accession>A0A7X1B8Y1</accession>
<dbReference type="InterPro" id="IPR043006">
    <property type="entry name" value="AtzD/Barbiturase_RUB"/>
</dbReference>
<feature type="binding site" evidence="3">
    <location>
        <position position="292"/>
    </location>
    <ligand>
        <name>Mg(2+)</name>
        <dbReference type="ChEBI" id="CHEBI:18420"/>
        <note>structural</note>
    </ligand>
</feature>
<gene>
    <name evidence="4" type="ORF">H5P27_17670</name>
</gene>
<feature type="binding site" evidence="3">
    <location>
        <position position="319"/>
    </location>
    <ligand>
        <name>substrate</name>
    </ligand>
</feature>
<feature type="binding site" evidence="3">
    <location>
        <position position="187"/>
    </location>
    <ligand>
        <name>substrate</name>
    </ligand>
</feature>
<feature type="binding site" evidence="3">
    <location>
        <position position="345"/>
    </location>
    <ligand>
        <name>Mg(2+)</name>
        <dbReference type="ChEBI" id="CHEBI:18420"/>
        <note>structural</note>
    </ligand>
</feature>
<feature type="region of interest" description="RU C" evidence="3">
    <location>
        <begin position="248"/>
        <end position="358"/>
    </location>
</feature>
<dbReference type="Pfam" id="PF09663">
    <property type="entry name" value="Amido_AtzD_TrzD"/>
    <property type="match status" value="1"/>
</dbReference>
<dbReference type="EC" id="3.5.2.15" evidence="3"/>
<feature type="binding site" evidence="3">
    <location>
        <begin position="338"/>
        <end position="339"/>
    </location>
    <ligand>
        <name>substrate</name>
    </ligand>
</feature>
<feature type="binding site" evidence="3">
    <location>
        <position position="51"/>
    </location>
    <ligand>
        <name>substrate</name>
    </ligand>
</feature>
<comment type="caution">
    <text evidence="4">The sequence shown here is derived from an EMBL/GenBank/DDBJ whole genome shotgun (WGS) entry which is preliminary data.</text>
</comment>
<dbReference type="Proteomes" id="UP000526501">
    <property type="component" value="Unassembled WGS sequence"/>
</dbReference>
<feature type="binding site" evidence="3">
    <location>
        <position position="346"/>
    </location>
    <ligand>
        <name>Mg(2+)</name>
        <dbReference type="ChEBI" id="CHEBI:18420"/>
        <note>structural</note>
    </ligand>
</feature>
<dbReference type="GO" id="GO:0018753">
    <property type="term" value="F:cyanuric acid amidohydrolase activity"/>
    <property type="evidence" value="ECO:0007669"/>
    <property type="project" value="UniProtKB-UniRule"/>
</dbReference>
<dbReference type="Gene3D" id="3.30.1330.160">
    <property type="entry name" value="Cyanuric acid hydrolase/Barbituras, RU C"/>
    <property type="match status" value="1"/>
</dbReference>
<comment type="pathway">
    <text evidence="3">Xenobiotic degradation; atrazine degradation; biuret from cyanurate: step 1/1.</text>
</comment>
<comment type="similarity">
    <text evidence="1 3">Belongs to the cyclic amide hydrolase (CyAH) family.</text>
</comment>
<comment type="catalytic activity">
    <reaction evidence="3">
        <text>cyanurate + H2O = 1-carboxybiuret + H(+)</text>
        <dbReference type="Rhea" id="RHEA:70363"/>
        <dbReference type="ChEBI" id="CHEBI:15377"/>
        <dbReference type="ChEBI" id="CHEBI:15378"/>
        <dbReference type="ChEBI" id="CHEBI:38028"/>
        <dbReference type="ChEBI" id="CHEBI:142864"/>
        <dbReference type="EC" id="3.5.2.15"/>
    </reaction>
</comment>
<dbReference type="InterPro" id="IPR043008">
    <property type="entry name" value="AtzD/Barbiturase_RUA"/>
</dbReference>
<name>A0A7X1B8Y1_9BACT</name>
<feature type="region of interest" description="RU A" evidence="3">
    <location>
        <begin position="1"/>
        <end position="98"/>
    </location>
</feature>
<dbReference type="GO" id="GO:0046872">
    <property type="term" value="F:metal ion binding"/>
    <property type="evidence" value="ECO:0007669"/>
    <property type="project" value="UniProtKB-UniRule"/>
</dbReference>
<keyword evidence="3" id="KW-0479">Metal-binding</keyword>
<evidence type="ECO:0000313" key="4">
    <source>
        <dbReference type="EMBL" id="MBC2607887.1"/>
    </source>
</evidence>
<dbReference type="InterPro" id="IPR014086">
    <property type="entry name" value="AtzD/Barbiturase"/>
</dbReference>
<dbReference type="AlphaFoldDB" id="A0A7X1B8Y1"/>
<evidence type="ECO:0000256" key="1">
    <source>
        <dbReference type="ARBA" id="ARBA00010947"/>
    </source>
</evidence>
<dbReference type="Gene3D" id="3.30.1330.170">
    <property type="entry name" value="Cyanuric acid hydrolase/Barbiturase, RU A"/>
    <property type="match status" value="1"/>
</dbReference>